<feature type="domain" description="SLH" evidence="6">
    <location>
        <begin position="159"/>
        <end position="222"/>
    </location>
</feature>
<evidence type="ECO:0000256" key="3">
    <source>
        <dbReference type="ARBA" id="ARBA00022801"/>
    </source>
</evidence>
<reference evidence="7 8" key="1">
    <citation type="submission" date="2024-03" db="EMBL/GenBank/DDBJ databases">
        <title>Human intestinal bacterial collection.</title>
        <authorList>
            <person name="Pauvert C."/>
            <person name="Hitch T.C.A."/>
            <person name="Clavel T."/>
        </authorList>
    </citation>
    <scope>NUCLEOTIDE SEQUENCE [LARGE SCALE GENOMIC DNA]</scope>
    <source>
        <strain evidence="7 8">CLA-AP-H34</strain>
    </source>
</reference>
<evidence type="ECO:0000256" key="1">
    <source>
        <dbReference type="ARBA" id="ARBA00022729"/>
    </source>
</evidence>
<feature type="domain" description="SLH" evidence="6">
    <location>
        <begin position="103"/>
        <end position="158"/>
    </location>
</feature>
<evidence type="ECO:0000256" key="2">
    <source>
        <dbReference type="ARBA" id="ARBA00022737"/>
    </source>
</evidence>
<evidence type="ECO:0000259" key="6">
    <source>
        <dbReference type="PROSITE" id="PS51272"/>
    </source>
</evidence>
<evidence type="ECO:0000313" key="8">
    <source>
        <dbReference type="Proteomes" id="UP001440599"/>
    </source>
</evidence>
<dbReference type="RefSeq" id="WP_349138594.1">
    <property type="nucleotide sequence ID" value="NZ_JBBMFT010000001.1"/>
</dbReference>
<dbReference type="Gene3D" id="3.40.50.1820">
    <property type="entry name" value="alpha/beta hydrolase"/>
    <property type="match status" value="4"/>
</dbReference>
<keyword evidence="8" id="KW-1185">Reference proteome</keyword>
<keyword evidence="3" id="KW-0378">Hydrolase</keyword>
<dbReference type="Proteomes" id="UP001440599">
    <property type="component" value="Unassembled WGS sequence"/>
</dbReference>
<keyword evidence="1 5" id="KW-0732">Signal</keyword>
<dbReference type="InterPro" id="IPR050955">
    <property type="entry name" value="Plant_Biomass_Hydrol_Est"/>
</dbReference>
<keyword evidence="2" id="KW-0677">Repeat</keyword>
<dbReference type="Pfam" id="PF00395">
    <property type="entry name" value="SLH"/>
    <property type="match status" value="3"/>
</dbReference>
<protein>
    <submittedName>
        <fullName evidence="7">S-layer homology domain-containing protein</fullName>
    </submittedName>
</protein>
<name>A0ABV1EK03_9FIRM</name>
<feature type="compositionally biased region" description="Polar residues" evidence="4">
    <location>
        <begin position="300"/>
        <end position="316"/>
    </location>
</feature>
<feature type="chain" id="PRO_5047378887" evidence="5">
    <location>
        <begin position="28"/>
        <end position="1533"/>
    </location>
</feature>
<dbReference type="EMBL" id="JBBMFT010000001">
    <property type="protein sequence ID" value="MEQ2454919.1"/>
    <property type="molecule type" value="Genomic_DNA"/>
</dbReference>
<feature type="domain" description="SLH" evidence="6">
    <location>
        <begin position="39"/>
        <end position="102"/>
    </location>
</feature>
<feature type="region of interest" description="Disordered" evidence="4">
    <location>
        <begin position="300"/>
        <end position="346"/>
    </location>
</feature>
<comment type="caution">
    <text evidence="7">The sequence shown here is derived from an EMBL/GenBank/DDBJ whole genome shotgun (WGS) entry which is preliminary data.</text>
</comment>
<dbReference type="InterPro" id="IPR001119">
    <property type="entry name" value="SLH_dom"/>
</dbReference>
<dbReference type="Pfam" id="PF00756">
    <property type="entry name" value="Esterase"/>
    <property type="match status" value="1"/>
</dbReference>
<feature type="signal peptide" evidence="5">
    <location>
        <begin position="1"/>
        <end position="27"/>
    </location>
</feature>
<evidence type="ECO:0000256" key="4">
    <source>
        <dbReference type="SAM" id="MobiDB-lite"/>
    </source>
</evidence>
<evidence type="ECO:0000256" key="5">
    <source>
        <dbReference type="SAM" id="SignalP"/>
    </source>
</evidence>
<dbReference type="PANTHER" id="PTHR43037:SF5">
    <property type="entry name" value="FERULOYL ESTERASE"/>
    <property type="match status" value="1"/>
</dbReference>
<proteinExistence type="predicted"/>
<organism evidence="7 8">
    <name type="scientific">Flavonifractor hominis</name>
    <dbReference type="NCBI Taxonomy" id="3133178"/>
    <lineage>
        <taxon>Bacteria</taxon>
        <taxon>Bacillati</taxon>
        <taxon>Bacillota</taxon>
        <taxon>Clostridia</taxon>
        <taxon>Eubacteriales</taxon>
        <taxon>Oscillospiraceae</taxon>
        <taxon>Flavonifractor</taxon>
    </lineage>
</organism>
<dbReference type="PROSITE" id="PS51272">
    <property type="entry name" value="SLH"/>
    <property type="match status" value="3"/>
</dbReference>
<evidence type="ECO:0000313" key="7">
    <source>
        <dbReference type="EMBL" id="MEQ2454919.1"/>
    </source>
</evidence>
<dbReference type="SUPFAM" id="SSF53474">
    <property type="entry name" value="alpha/beta-Hydrolases"/>
    <property type="match status" value="5"/>
</dbReference>
<sequence>MRQKWKKILSLVMALSLILSLMVPVYAAETPTETAEPTTSTVQYTDVAGHWAEDAILEWSEYGIIAGDGTGKFNPDANITRAELAKILAETLKLEVTAENQFNDLPSDAWYTPYILKCVAAGIMNGRGNGLVSPSDPVTRQETCKMVAVALGLELATGRTDFKDDASIADWAMPYVSAMRSAGYIQGVGGGLFAPETSLTRASAVTMLDNAVVAYITQDNTTITGVQDGIVIVAANGVTLKDATVNGNLIICGDNVTVEKTTVNGNVLVNGDQAVLKNSTVKGNLNVANSVKKVTLNSTSVTGKTTGNTSAVVTTPSGGSSSGGSDDGDSSDSQVPETGHTNAYDPANPYVGVNVGLFHNVPITVDEDTTGVASYYLPEGMDPWAPAVIVLTPDNTTARAFSGSETGKAWQAVADENKIAVAFLEPQDGKTWNLDLSEDGRDDAAVLNQLYLTMRQKGLSLKGAFSMDKSHTALVGYEEGGAAALVFGGRWASDFSSICAVDATAASAEALKTIGEEYVMPFPGDTTQGIEEEAIAAKTVDTPVWFVNSDAEGANKAALDFYVTAANATKGTANSYAESVYNTGREGSDVEIWVSKNTQTPATIWEQFSGTFKRFMAMQLPGRVTKAQDFTEKGFSIHEETINGEVRRWMTYVPSSYDGTSEVPLVLVMHGYTASMYAIAEESRWYDVAEENGFIVVFAQGLVRPADAMGNIPTAMWLAGAFGSMAGEDTDPEADLKFLDTLLDKMESDYKIDTSRVYATGHSNGSLMTWAMGSKFADRFAAIAPVGYMSEPMDGLEEGTILPTWSFLGEYDSAGDPTLVEGGATVKSLQAWNKQNGTNEDKVSTSKQYDGGFVTRTFSNEDGVPLVKFTEVKDTPHVYLQEESVTIWNEFFSKYSRGEDGTVYYQASAESEPEAVKASEYKASTGWFAPAEKVEYTYDPENPYDAVITGKCDGVMITAGDDMASATVYIPEGAQPYCPVVLVLTPDGMTAAEFAETETGKAWMAAADAQEAGVAYDQKFVVAFMGPEAGESWNLALDENGRDDASLVNSLYTTIRSRSLSQRHPAGVNRGWIALVGYEEGGAAALLFGARHAANFSSICAVDATEVPAASLSAVGELYVAPFTGDGSTNGVEELQLKAKDVATSVWLIDSGADSTNAHVVNYFKTADDITAAGAPGEDPFDTQYVNAENPAKMVVVTDSEGQSVAPDAIWDNFTGQIKRLRALEKGGRIAFAQDYTEEGFTVTQETVNGEVRRWITYVPTTYDGSTKVPLVMVLHGYGATMTGIAEESRWYDLAEENGFIVVFANALNTDGADRGNVPAPTWRSESAVNADNVDVQFLNGLLDRMEEDYNIDTGREYITGHSNGSMMTWTMAINATDRFAAIGPCGYMVPYEGELSTETPIAIWGFLGEYDSVGSAKLIEGNNTVKALQAWNKHNGIDETTAKAEKESVMYTDSFATETFSTADGVPLVKFTEVADTPHVYLQEEATHLWEFFSHYYRDEEGNLYYQADDDTPAVKITLGEYKADNGWYTAE</sequence>
<dbReference type="PANTHER" id="PTHR43037">
    <property type="entry name" value="UNNAMED PRODUCT-RELATED"/>
    <property type="match status" value="1"/>
</dbReference>
<accession>A0ABV1EK03</accession>
<dbReference type="InterPro" id="IPR029058">
    <property type="entry name" value="AB_hydrolase_fold"/>
</dbReference>
<gene>
    <name evidence="7" type="ORF">WMO45_00135</name>
</gene>
<dbReference type="InterPro" id="IPR000801">
    <property type="entry name" value="Esterase-like"/>
</dbReference>